<dbReference type="InterPro" id="IPR013785">
    <property type="entry name" value="Aldolase_TIM"/>
</dbReference>
<dbReference type="Gene3D" id="2.60.40.1180">
    <property type="entry name" value="Golgi alpha-mannosidase II"/>
    <property type="match status" value="1"/>
</dbReference>
<sequence>MRRTFVAALAALTALTAPAVATAAPSDNGLARTPQMGFNNWNLTHCGAQFTEGFVKGIADTLVSSGLKEAGYTYVNLDDCWAESSRDSLGNLVPNRTRFPNGIKAVADYVHGKGLKFGLYSSAGTKTCNAAGFPGGLGHEKADAKLWASWGVDYLKYDNCNNQGVDAKQRYTAMRDALAATGRPILYSICEWGQNQPWTWAAGVGNSWRTTGDINDSYAKMLSIYKKNITLGKYAGPGHWNDPDMLEVGNGKMTDTEYRSHFSLWAMMSAPLLIGSDIRKASSATLAILRNTEVIALDQDAKGVQGNEISSAGGLHVVRKPLADGDIAVALFNETDSTARISTSLSAIGAGSGSHQLKDLWSKASSTTSGTISASVPAHGTVVYRVH</sequence>
<gene>
    <name evidence="11" type="ORF">KALB_1281</name>
</gene>
<dbReference type="InterPro" id="IPR013780">
    <property type="entry name" value="Glyco_hydro_b"/>
</dbReference>
<dbReference type="HOGENOM" id="CLU_013093_1_1_11"/>
<dbReference type="PATRIC" id="fig|1449976.3.peg.1285"/>
<accession>W5W910</accession>
<dbReference type="InterPro" id="IPR017853">
    <property type="entry name" value="GH"/>
</dbReference>
<keyword evidence="4 9" id="KW-0732">Signal</keyword>
<dbReference type="KEGG" id="kal:KALB_1281"/>
<dbReference type="EC" id="3.2.1.22" evidence="3 8"/>
<dbReference type="Pfam" id="PF17801">
    <property type="entry name" value="Melibiase_C"/>
    <property type="match status" value="1"/>
</dbReference>
<dbReference type="PANTHER" id="PTHR11452:SF75">
    <property type="entry name" value="ALPHA-GALACTOSIDASE MEL1"/>
    <property type="match status" value="1"/>
</dbReference>
<evidence type="ECO:0000259" key="10">
    <source>
        <dbReference type="Pfam" id="PF17801"/>
    </source>
</evidence>
<dbReference type="AlphaFoldDB" id="W5W910"/>
<evidence type="ECO:0000256" key="5">
    <source>
        <dbReference type="ARBA" id="ARBA00022801"/>
    </source>
</evidence>
<comment type="similarity">
    <text evidence="2 8">Belongs to the glycosyl hydrolase 27 family.</text>
</comment>
<dbReference type="GO" id="GO:0004557">
    <property type="term" value="F:alpha-galactosidase activity"/>
    <property type="evidence" value="ECO:0007669"/>
    <property type="project" value="UniProtKB-EC"/>
</dbReference>
<evidence type="ECO:0000313" key="11">
    <source>
        <dbReference type="EMBL" id="AHH94654.1"/>
    </source>
</evidence>
<dbReference type="InterPro" id="IPR002241">
    <property type="entry name" value="Glyco_hydro_27"/>
</dbReference>
<dbReference type="PANTHER" id="PTHR11452">
    <property type="entry name" value="ALPHA-GALACTOSIDASE/ALPHA-N-ACETYLGALACTOSAMINIDASE"/>
    <property type="match status" value="1"/>
</dbReference>
<dbReference type="InterPro" id="IPR000111">
    <property type="entry name" value="Glyco_hydro_27/36_CS"/>
</dbReference>
<feature type="domain" description="Alpha galactosidase C-terminal" evidence="10">
    <location>
        <begin position="313"/>
        <end position="386"/>
    </location>
</feature>
<evidence type="ECO:0000256" key="7">
    <source>
        <dbReference type="ARBA" id="ARBA00023295"/>
    </source>
</evidence>
<dbReference type="SUPFAM" id="SSF51445">
    <property type="entry name" value="(Trans)glycosidases"/>
    <property type="match status" value="1"/>
</dbReference>
<dbReference type="eggNOG" id="COG3345">
    <property type="taxonomic scope" value="Bacteria"/>
</dbReference>
<keyword evidence="5 8" id="KW-0378">Hydrolase</keyword>
<dbReference type="Proteomes" id="UP000019225">
    <property type="component" value="Chromosome"/>
</dbReference>
<dbReference type="EMBL" id="CP007155">
    <property type="protein sequence ID" value="AHH94654.1"/>
    <property type="molecule type" value="Genomic_DNA"/>
</dbReference>
<evidence type="ECO:0000256" key="8">
    <source>
        <dbReference type="RuleBase" id="RU361168"/>
    </source>
</evidence>
<evidence type="ECO:0000256" key="2">
    <source>
        <dbReference type="ARBA" id="ARBA00009743"/>
    </source>
</evidence>
<dbReference type="InterPro" id="IPR041233">
    <property type="entry name" value="Melibiase_C"/>
</dbReference>
<organism evidence="11 12">
    <name type="scientific">Kutzneria albida DSM 43870</name>
    <dbReference type="NCBI Taxonomy" id="1449976"/>
    <lineage>
        <taxon>Bacteria</taxon>
        <taxon>Bacillati</taxon>
        <taxon>Actinomycetota</taxon>
        <taxon>Actinomycetes</taxon>
        <taxon>Pseudonocardiales</taxon>
        <taxon>Pseudonocardiaceae</taxon>
        <taxon>Kutzneria</taxon>
    </lineage>
</organism>
<keyword evidence="6 8" id="KW-1015">Disulfide bond</keyword>
<evidence type="ECO:0000256" key="9">
    <source>
        <dbReference type="SAM" id="SignalP"/>
    </source>
</evidence>
<proteinExistence type="inferred from homology"/>
<comment type="catalytic activity">
    <reaction evidence="1 8">
        <text>Hydrolysis of terminal, non-reducing alpha-D-galactose residues in alpha-D-galactosides, including galactose oligosaccharides, galactomannans and galactolipids.</text>
        <dbReference type="EC" id="3.2.1.22"/>
    </reaction>
</comment>
<dbReference type="Pfam" id="PF16499">
    <property type="entry name" value="Melibiase_2"/>
    <property type="match status" value="1"/>
</dbReference>
<dbReference type="GO" id="GO:0016052">
    <property type="term" value="P:carbohydrate catabolic process"/>
    <property type="evidence" value="ECO:0007669"/>
    <property type="project" value="UniProtKB-ARBA"/>
</dbReference>
<evidence type="ECO:0000256" key="1">
    <source>
        <dbReference type="ARBA" id="ARBA00001255"/>
    </source>
</evidence>
<reference evidence="11 12" key="1">
    <citation type="journal article" date="2014" name="BMC Genomics">
        <title>Complete genome sequence of producer of the glycopeptide antibiotic Aculeximycin Kutzneria albida DSM 43870T, a representative of minor genus of Pseudonocardiaceae.</title>
        <authorList>
            <person name="Rebets Y."/>
            <person name="Tokovenko B."/>
            <person name="Lushchyk I."/>
            <person name="Ruckert C."/>
            <person name="Zaburannyi N."/>
            <person name="Bechthold A."/>
            <person name="Kalinowski J."/>
            <person name="Luzhetskyy A."/>
        </authorList>
    </citation>
    <scope>NUCLEOTIDE SEQUENCE [LARGE SCALE GENOMIC DNA]</scope>
    <source>
        <strain evidence="11">DSM 43870</strain>
    </source>
</reference>
<dbReference type="FunFam" id="3.20.20.70:FF:000202">
    <property type="entry name" value="Alpha-galactosidase"/>
    <property type="match status" value="1"/>
</dbReference>
<name>W5W910_9PSEU</name>
<evidence type="ECO:0000256" key="6">
    <source>
        <dbReference type="ARBA" id="ARBA00023157"/>
    </source>
</evidence>
<protein>
    <recommendedName>
        <fullName evidence="3 8">Alpha-galactosidase</fullName>
        <ecNumber evidence="3 8">3.2.1.22</ecNumber>
    </recommendedName>
    <alternativeName>
        <fullName evidence="8">Melibiase</fullName>
    </alternativeName>
</protein>
<evidence type="ECO:0000313" key="12">
    <source>
        <dbReference type="Proteomes" id="UP000019225"/>
    </source>
</evidence>
<dbReference type="Gene3D" id="3.20.20.70">
    <property type="entry name" value="Aldolase class I"/>
    <property type="match status" value="1"/>
</dbReference>
<dbReference type="SUPFAM" id="SSF51011">
    <property type="entry name" value="Glycosyl hydrolase domain"/>
    <property type="match status" value="1"/>
</dbReference>
<feature type="chain" id="PRO_5004872935" description="Alpha-galactosidase" evidence="9">
    <location>
        <begin position="24"/>
        <end position="387"/>
    </location>
</feature>
<feature type="signal peptide" evidence="9">
    <location>
        <begin position="1"/>
        <end position="23"/>
    </location>
</feature>
<keyword evidence="7 8" id="KW-0326">Glycosidase</keyword>
<evidence type="ECO:0000256" key="3">
    <source>
        <dbReference type="ARBA" id="ARBA00012755"/>
    </source>
</evidence>
<dbReference type="CDD" id="cd14792">
    <property type="entry name" value="GH27"/>
    <property type="match status" value="1"/>
</dbReference>
<dbReference type="RefSeq" id="WP_030108732.1">
    <property type="nucleotide sequence ID" value="NZ_CP007155.1"/>
</dbReference>
<keyword evidence="12" id="KW-1185">Reference proteome</keyword>
<dbReference type="PROSITE" id="PS00512">
    <property type="entry name" value="ALPHA_GALACTOSIDASE"/>
    <property type="match status" value="1"/>
</dbReference>
<dbReference type="PRINTS" id="PR00740">
    <property type="entry name" value="GLHYDRLASE27"/>
</dbReference>
<dbReference type="STRING" id="1449976.KALB_1281"/>
<evidence type="ECO:0000256" key="4">
    <source>
        <dbReference type="ARBA" id="ARBA00022729"/>
    </source>
</evidence>